<proteinExistence type="predicted"/>
<gene>
    <name evidence="1" type="ORF">C8F04DRAFT_1039631</name>
</gene>
<sequence length="89" mass="10633">MPGIVLLTEVDEHRNSHQTRAFNTETAEQLDSWLNGFESQLRQMTDINFDFFIHLLMLYGENVEKRVVYKSRQRTQAFWDEVNGIDVRR</sequence>
<organism evidence="1 2">
    <name type="scientific">Mycena alexandri</name>
    <dbReference type="NCBI Taxonomy" id="1745969"/>
    <lineage>
        <taxon>Eukaryota</taxon>
        <taxon>Fungi</taxon>
        <taxon>Dikarya</taxon>
        <taxon>Basidiomycota</taxon>
        <taxon>Agaricomycotina</taxon>
        <taxon>Agaricomycetes</taxon>
        <taxon>Agaricomycetidae</taxon>
        <taxon>Agaricales</taxon>
        <taxon>Marasmiineae</taxon>
        <taxon>Mycenaceae</taxon>
        <taxon>Mycena</taxon>
    </lineage>
</organism>
<dbReference type="AlphaFoldDB" id="A0AAD6WZJ6"/>
<accession>A0AAD6WZJ6</accession>
<dbReference type="EMBL" id="JARJCM010000066">
    <property type="protein sequence ID" value="KAJ7033338.1"/>
    <property type="molecule type" value="Genomic_DNA"/>
</dbReference>
<evidence type="ECO:0000313" key="1">
    <source>
        <dbReference type="EMBL" id="KAJ7033338.1"/>
    </source>
</evidence>
<dbReference type="Proteomes" id="UP001218188">
    <property type="component" value="Unassembled WGS sequence"/>
</dbReference>
<name>A0AAD6WZJ6_9AGAR</name>
<keyword evidence="2" id="KW-1185">Reference proteome</keyword>
<protein>
    <submittedName>
        <fullName evidence="1">Uncharacterized protein</fullName>
    </submittedName>
</protein>
<reference evidence="1" key="1">
    <citation type="submission" date="2023-03" db="EMBL/GenBank/DDBJ databases">
        <title>Massive genome expansion in bonnet fungi (Mycena s.s.) driven by repeated elements and novel gene families across ecological guilds.</title>
        <authorList>
            <consortium name="Lawrence Berkeley National Laboratory"/>
            <person name="Harder C.B."/>
            <person name="Miyauchi S."/>
            <person name="Viragh M."/>
            <person name="Kuo A."/>
            <person name="Thoen E."/>
            <person name="Andreopoulos B."/>
            <person name="Lu D."/>
            <person name="Skrede I."/>
            <person name="Drula E."/>
            <person name="Henrissat B."/>
            <person name="Morin E."/>
            <person name="Kohler A."/>
            <person name="Barry K."/>
            <person name="LaButti K."/>
            <person name="Morin E."/>
            <person name="Salamov A."/>
            <person name="Lipzen A."/>
            <person name="Mereny Z."/>
            <person name="Hegedus B."/>
            <person name="Baldrian P."/>
            <person name="Stursova M."/>
            <person name="Weitz H."/>
            <person name="Taylor A."/>
            <person name="Grigoriev I.V."/>
            <person name="Nagy L.G."/>
            <person name="Martin F."/>
            <person name="Kauserud H."/>
        </authorList>
    </citation>
    <scope>NUCLEOTIDE SEQUENCE</scope>
    <source>
        <strain evidence="1">CBHHK200</strain>
    </source>
</reference>
<comment type="caution">
    <text evidence="1">The sequence shown here is derived from an EMBL/GenBank/DDBJ whole genome shotgun (WGS) entry which is preliminary data.</text>
</comment>
<evidence type="ECO:0000313" key="2">
    <source>
        <dbReference type="Proteomes" id="UP001218188"/>
    </source>
</evidence>